<name>A0A564Z0F3_HYMDI</name>
<sequence>MARKKTVLQVSHVQCIIRRMFIANSLKNETHYQIFKTSMRYFNLGTALNIMALIGNFCNKWIVDPHVRIADLMPLAILGVTLHLLSVFCLLAALQIKKRIDILWSLQWKSDPNLYDLVPSKKRRSQKIVQLKRARKEDNANKLISLTK</sequence>
<dbReference type="Proteomes" id="UP000321570">
    <property type="component" value="Unassembled WGS sequence"/>
</dbReference>
<keyword evidence="1" id="KW-1133">Transmembrane helix</keyword>
<keyword evidence="3" id="KW-1185">Reference proteome</keyword>
<evidence type="ECO:0000313" key="2">
    <source>
        <dbReference type="EMBL" id="VUZ52920.1"/>
    </source>
</evidence>
<reference evidence="2 3" key="1">
    <citation type="submission" date="2019-07" db="EMBL/GenBank/DDBJ databases">
        <authorList>
            <person name="Jastrzebski P J."/>
            <person name="Paukszto L."/>
            <person name="Jastrzebski P J."/>
        </authorList>
    </citation>
    <scope>NUCLEOTIDE SEQUENCE [LARGE SCALE GENOMIC DNA]</scope>
    <source>
        <strain evidence="2 3">WMS-il1</strain>
    </source>
</reference>
<gene>
    <name evidence="2" type="ORF">WMSIL1_LOCUS11375</name>
</gene>
<protein>
    <submittedName>
        <fullName evidence="2">Uncharacterized protein</fullName>
    </submittedName>
</protein>
<organism evidence="2 3">
    <name type="scientific">Hymenolepis diminuta</name>
    <name type="common">Rat tapeworm</name>
    <dbReference type="NCBI Taxonomy" id="6216"/>
    <lineage>
        <taxon>Eukaryota</taxon>
        <taxon>Metazoa</taxon>
        <taxon>Spiralia</taxon>
        <taxon>Lophotrochozoa</taxon>
        <taxon>Platyhelminthes</taxon>
        <taxon>Cestoda</taxon>
        <taxon>Eucestoda</taxon>
        <taxon>Cyclophyllidea</taxon>
        <taxon>Hymenolepididae</taxon>
        <taxon>Hymenolepis</taxon>
    </lineage>
</organism>
<accession>A0A564Z0F3</accession>
<proteinExistence type="predicted"/>
<feature type="transmembrane region" description="Helical" evidence="1">
    <location>
        <begin position="41"/>
        <end position="63"/>
    </location>
</feature>
<dbReference type="EMBL" id="CABIJS010000543">
    <property type="protein sequence ID" value="VUZ52920.1"/>
    <property type="molecule type" value="Genomic_DNA"/>
</dbReference>
<dbReference type="AlphaFoldDB" id="A0A564Z0F3"/>
<keyword evidence="1" id="KW-0812">Transmembrane</keyword>
<feature type="transmembrane region" description="Helical" evidence="1">
    <location>
        <begin position="75"/>
        <end position="94"/>
    </location>
</feature>
<evidence type="ECO:0000256" key="1">
    <source>
        <dbReference type="SAM" id="Phobius"/>
    </source>
</evidence>
<evidence type="ECO:0000313" key="3">
    <source>
        <dbReference type="Proteomes" id="UP000321570"/>
    </source>
</evidence>
<keyword evidence="1" id="KW-0472">Membrane</keyword>